<dbReference type="AlphaFoldDB" id="A0A8X7CTS2"/>
<dbReference type="PANTHER" id="PTHR45749">
    <property type="match status" value="1"/>
</dbReference>
<organism evidence="1 2">
    <name type="scientific">Trichonephila inaurata madagascariensis</name>
    <dbReference type="NCBI Taxonomy" id="2747483"/>
    <lineage>
        <taxon>Eukaryota</taxon>
        <taxon>Metazoa</taxon>
        <taxon>Ecdysozoa</taxon>
        <taxon>Arthropoda</taxon>
        <taxon>Chelicerata</taxon>
        <taxon>Arachnida</taxon>
        <taxon>Araneae</taxon>
        <taxon>Araneomorphae</taxon>
        <taxon>Entelegynae</taxon>
        <taxon>Araneoidea</taxon>
        <taxon>Nephilidae</taxon>
        <taxon>Trichonephila</taxon>
        <taxon>Trichonephila inaurata</taxon>
    </lineage>
</organism>
<protein>
    <recommendedName>
        <fullName evidence="3">DUF4371 domain-containing protein</fullName>
    </recommendedName>
</protein>
<keyword evidence="2" id="KW-1185">Reference proteome</keyword>
<dbReference type="Proteomes" id="UP000886998">
    <property type="component" value="Unassembled WGS sequence"/>
</dbReference>
<comment type="caution">
    <text evidence="1">The sequence shown here is derived from an EMBL/GenBank/DDBJ whole genome shotgun (WGS) entry which is preliminary data.</text>
</comment>
<evidence type="ECO:0000313" key="1">
    <source>
        <dbReference type="EMBL" id="GFY78950.1"/>
    </source>
</evidence>
<accession>A0A8X7CTS2</accession>
<evidence type="ECO:0000313" key="2">
    <source>
        <dbReference type="Proteomes" id="UP000886998"/>
    </source>
</evidence>
<gene>
    <name evidence="1" type="primary">EVAR_39559_1</name>
    <name evidence="1" type="ORF">TNIN_201321</name>
</gene>
<evidence type="ECO:0008006" key="3">
    <source>
        <dbReference type="Google" id="ProtNLM"/>
    </source>
</evidence>
<dbReference type="EMBL" id="BMAV01023301">
    <property type="protein sequence ID" value="GFY78950.1"/>
    <property type="molecule type" value="Genomic_DNA"/>
</dbReference>
<reference evidence="1" key="1">
    <citation type="submission" date="2020-08" db="EMBL/GenBank/DDBJ databases">
        <title>Multicomponent nature underlies the extraordinary mechanical properties of spider dragline silk.</title>
        <authorList>
            <person name="Kono N."/>
            <person name="Nakamura H."/>
            <person name="Mori M."/>
            <person name="Yoshida Y."/>
            <person name="Ohtoshi R."/>
            <person name="Malay A.D."/>
            <person name="Moran D.A.P."/>
            <person name="Tomita M."/>
            <person name="Numata K."/>
            <person name="Arakawa K."/>
        </authorList>
    </citation>
    <scope>NUCLEOTIDE SEQUENCE</scope>
</reference>
<dbReference type="PANTHER" id="PTHR45749:SF21">
    <property type="entry name" value="DUF4371 DOMAIN-CONTAINING PROTEIN"/>
    <property type="match status" value="1"/>
</dbReference>
<dbReference type="OrthoDB" id="6759200at2759"/>
<proteinExistence type="predicted"/>
<sequence length="103" mass="11480">MIACKLTADELDIRNCRGRAYDNAATMAGCHTGMQQRIKDINPNAEFVPCSNHSLNLVCVHAPSVEIFIKTVIAFQKDSCSYRFEGLESLEEIRKIVFIVSTA</sequence>
<name>A0A8X7CTS2_9ARAC</name>